<gene>
    <name evidence="6" type="ORF">IAB73_06350</name>
</gene>
<dbReference type="InterPro" id="IPR050109">
    <property type="entry name" value="HTH-type_TetR-like_transc_reg"/>
</dbReference>
<reference evidence="6" key="2">
    <citation type="journal article" date="2021" name="PeerJ">
        <title>Extensive microbial diversity within the chicken gut microbiome revealed by metagenomics and culture.</title>
        <authorList>
            <person name="Gilroy R."/>
            <person name="Ravi A."/>
            <person name="Getino M."/>
            <person name="Pursley I."/>
            <person name="Horton D.L."/>
            <person name="Alikhan N.F."/>
            <person name="Baker D."/>
            <person name="Gharbi K."/>
            <person name="Hall N."/>
            <person name="Watson M."/>
            <person name="Adriaenssens E.M."/>
            <person name="Foster-Nyarko E."/>
            <person name="Jarju S."/>
            <person name="Secka A."/>
            <person name="Antonio M."/>
            <person name="Oren A."/>
            <person name="Chaudhuri R.R."/>
            <person name="La Ragione R."/>
            <person name="Hildebrand F."/>
            <person name="Pallen M.J."/>
        </authorList>
    </citation>
    <scope>NUCLEOTIDE SEQUENCE</scope>
    <source>
        <strain evidence="6">ChiSxjej2B14-6234</strain>
    </source>
</reference>
<dbReference type="Gene3D" id="1.10.357.10">
    <property type="entry name" value="Tetracycline Repressor, domain 2"/>
    <property type="match status" value="1"/>
</dbReference>
<feature type="DNA-binding region" description="H-T-H motif" evidence="4">
    <location>
        <begin position="25"/>
        <end position="44"/>
    </location>
</feature>
<dbReference type="PROSITE" id="PS50977">
    <property type="entry name" value="HTH_TETR_2"/>
    <property type="match status" value="1"/>
</dbReference>
<feature type="domain" description="HTH tetR-type" evidence="5">
    <location>
        <begin position="2"/>
        <end position="62"/>
    </location>
</feature>
<evidence type="ECO:0000256" key="3">
    <source>
        <dbReference type="ARBA" id="ARBA00023163"/>
    </source>
</evidence>
<keyword evidence="2 4" id="KW-0238">DNA-binding</keyword>
<evidence type="ECO:0000313" key="6">
    <source>
        <dbReference type="EMBL" id="HIQ71807.1"/>
    </source>
</evidence>
<reference evidence="6" key="1">
    <citation type="submission" date="2020-10" db="EMBL/GenBank/DDBJ databases">
        <authorList>
            <person name="Gilroy R."/>
        </authorList>
    </citation>
    <scope>NUCLEOTIDE SEQUENCE</scope>
    <source>
        <strain evidence="6">ChiSxjej2B14-6234</strain>
    </source>
</reference>
<dbReference type="SUPFAM" id="SSF46689">
    <property type="entry name" value="Homeodomain-like"/>
    <property type="match status" value="1"/>
</dbReference>
<dbReference type="Proteomes" id="UP000886887">
    <property type="component" value="Unassembled WGS sequence"/>
</dbReference>
<keyword evidence="1" id="KW-0805">Transcription regulation</keyword>
<dbReference type="EMBL" id="DVFJ01000019">
    <property type="protein sequence ID" value="HIQ71807.1"/>
    <property type="molecule type" value="Genomic_DNA"/>
</dbReference>
<evidence type="ECO:0000256" key="1">
    <source>
        <dbReference type="ARBA" id="ARBA00023015"/>
    </source>
</evidence>
<protein>
    <submittedName>
        <fullName evidence="6">TetR/AcrR family transcriptional regulator</fullName>
    </submittedName>
</protein>
<dbReference type="AlphaFoldDB" id="A0A9D0Z9P8"/>
<dbReference type="PANTHER" id="PTHR30055:SF234">
    <property type="entry name" value="HTH-TYPE TRANSCRIPTIONAL REGULATOR BETI"/>
    <property type="match status" value="1"/>
</dbReference>
<evidence type="ECO:0000259" key="5">
    <source>
        <dbReference type="PROSITE" id="PS50977"/>
    </source>
</evidence>
<dbReference type="PANTHER" id="PTHR30055">
    <property type="entry name" value="HTH-TYPE TRANSCRIPTIONAL REGULATOR RUTR"/>
    <property type="match status" value="1"/>
</dbReference>
<evidence type="ECO:0000313" key="7">
    <source>
        <dbReference type="Proteomes" id="UP000886887"/>
    </source>
</evidence>
<dbReference type="InterPro" id="IPR009057">
    <property type="entry name" value="Homeodomain-like_sf"/>
</dbReference>
<keyword evidence="3" id="KW-0804">Transcription</keyword>
<organism evidence="6 7">
    <name type="scientific">Candidatus Onthenecus intestinigallinarum</name>
    <dbReference type="NCBI Taxonomy" id="2840875"/>
    <lineage>
        <taxon>Bacteria</taxon>
        <taxon>Bacillati</taxon>
        <taxon>Bacillota</taxon>
        <taxon>Clostridia</taxon>
        <taxon>Eubacteriales</taxon>
        <taxon>Candidatus Onthenecus</taxon>
    </lineage>
</organism>
<dbReference type="GO" id="GO:0000976">
    <property type="term" value="F:transcription cis-regulatory region binding"/>
    <property type="evidence" value="ECO:0007669"/>
    <property type="project" value="TreeGrafter"/>
</dbReference>
<proteinExistence type="predicted"/>
<dbReference type="InterPro" id="IPR001647">
    <property type="entry name" value="HTH_TetR"/>
</dbReference>
<comment type="caution">
    <text evidence="6">The sequence shown here is derived from an EMBL/GenBank/DDBJ whole genome shotgun (WGS) entry which is preliminary data.</text>
</comment>
<accession>A0A9D0Z9P8</accession>
<dbReference type="Pfam" id="PF00440">
    <property type="entry name" value="TetR_N"/>
    <property type="match status" value="1"/>
</dbReference>
<evidence type="ECO:0000256" key="4">
    <source>
        <dbReference type="PROSITE-ProRule" id="PRU00335"/>
    </source>
</evidence>
<dbReference type="GO" id="GO:0003700">
    <property type="term" value="F:DNA-binding transcription factor activity"/>
    <property type="evidence" value="ECO:0007669"/>
    <property type="project" value="TreeGrafter"/>
</dbReference>
<dbReference type="PRINTS" id="PR00455">
    <property type="entry name" value="HTHTETR"/>
</dbReference>
<name>A0A9D0Z9P8_9FIRM</name>
<evidence type="ECO:0000256" key="2">
    <source>
        <dbReference type="ARBA" id="ARBA00023125"/>
    </source>
</evidence>
<sequence>MATSQEEILQASRDLIRQRGWEAVSIRAVAEACGVSVGTIYNYFRSKDELIGASVESVWRDIFHHAPDAEAFADVPACIQWLYRRMEYGAGQYPHFFSIHSLRFAQGSRSQGRERMLKTWQHIRASLCAVIRRDPRVRADAFNEAFSPETFANVLFSLMLSAMLRQDYDPSAVLEIARRVLY</sequence>